<evidence type="ECO:0000256" key="2">
    <source>
        <dbReference type="ARBA" id="ARBA00022801"/>
    </source>
</evidence>
<evidence type="ECO:0000256" key="4">
    <source>
        <dbReference type="PIRSR" id="PIRSR623088-2"/>
    </source>
</evidence>
<feature type="compositionally biased region" description="Low complexity" evidence="7">
    <location>
        <begin position="417"/>
        <end position="429"/>
    </location>
</feature>
<feature type="region of interest" description="Disordered" evidence="7">
    <location>
        <begin position="1"/>
        <end position="23"/>
    </location>
</feature>
<evidence type="ECO:0000256" key="3">
    <source>
        <dbReference type="PIRSR" id="PIRSR623088-1"/>
    </source>
</evidence>
<evidence type="ECO:0000313" key="10">
    <source>
        <dbReference type="Proteomes" id="UP000198287"/>
    </source>
</evidence>
<feature type="binding site" evidence="5">
    <location>
        <position position="277"/>
    </location>
    <ligand>
        <name>Zn(2+)</name>
        <dbReference type="ChEBI" id="CHEBI:29105"/>
        <label>1</label>
    </ligand>
</feature>
<feature type="binding site" evidence="4">
    <location>
        <position position="328"/>
    </location>
    <ligand>
        <name>AMP</name>
        <dbReference type="ChEBI" id="CHEBI:456215"/>
    </ligand>
</feature>
<organism evidence="9 10">
    <name type="scientific">Folsomia candida</name>
    <name type="common">Springtail</name>
    <dbReference type="NCBI Taxonomy" id="158441"/>
    <lineage>
        <taxon>Eukaryota</taxon>
        <taxon>Metazoa</taxon>
        <taxon>Ecdysozoa</taxon>
        <taxon>Arthropoda</taxon>
        <taxon>Hexapoda</taxon>
        <taxon>Collembola</taxon>
        <taxon>Entomobryomorpha</taxon>
        <taxon>Isotomoidea</taxon>
        <taxon>Isotomidae</taxon>
        <taxon>Proisotominae</taxon>
        <taxon>Folsomia</taxon>
    </lineage>
</organism>
<evidence type="ECO:0000256" key="7">
    <source>
        <dbReference type="SAM" id="MobiDB-lite"/>
    </source>
</evidence>
<dbReference type="PRINTS" id="PR00387">
    <property type="entry name" value="PDIESTERASE1"/>
</dbReference>
<proteinExistence type="inferred from homology"/>
<keyword evidence="1 5" id="KW-0479">Metal-binding</keyword>
<feature type="domain" description="PDEase" evidence="8">
    <location>
        <begin position="49"/>
        <end position="477"/>
    </location>
</feature>
<comment type="caution">
    <text evidence="9">The sequence shown here is derived from an EMBL/GenBank/DDBJ whole genome shotgun (WGS) entry which is preliminary data.</text>
</comment>
<dbReference type="SUPFAM" id="SSF109604">
    <property type="entry name" value="HD-domain/PDEase-like"/>
    <property type="match status" value="1"/>
</dbReference>
<comment type="cofactor">
    <cofactor evidence="6">
        <name>a divalent metal cation</name>
        <dbReference type="ChEBI" id="CHEBI:60240"/>
    </cofactor>
    <text evidence="6">Binds 2 divalent metal cations per subunit. Site 1 may preferentially bind zinc ions, while site 2 has a preference for magnesium and/or manganese ions.</text>
</comment>
<name>A0A226DFR7_FOLCA</name>
<dbReference type="OrthoDB" id="189220at2759"/>
<accession>A0A226DFR7</accession>
<sequence>MFPQEGGVGQRALGGGRGSHSRRSSFRSVANAIRVGLFVDRFYRQLSSNALEIPAELQQLLKEINNWHFDIFKLQDKSNGHSLKFVAKELFSRYGLVSRFRVNLDKLDGWLSAVEYGYTKLKNPYHNDIHAADVTQTLHYFIGSSGIANNLTDLEIFALLFAALIHDLEHTGRTNNFHVNTQTDLALLYNDRSVLENHHVSAAFRLLKEDDKSILANLKPEEFREFRSLVIEMVLFTDMSTHFAQIKHVRSLLNGVSDKSSPSVTMSLMSLLLHAADISHPGKPWRMHKKFADTILDEFFLQGDEEAKLGLPFSPLCDRNTVLIPESQISFIEFIVEPSLSILSDLIDFFLKSDEGPVSSAHPGGSSTVPPTPNPNFRAAGGKIPPTTKTPAKPFQTSSNSTTTRRTESENNIKMDSSSAATAASSSSSCTKLPLSSRTPSFPLQGGPNHNYGPILRPWLNHLVENKAKWRMIAAGKAAVLIK</sequence>
<dbReference type="InterPro" id="IPR003607">
    <property type="entry name" value="HD/PDEase_dom"/>
</dbReference>
<feature type="binding site" evidence="5">
    <location>
        <position position="130"/>
    </location>
    <ligand>
        <name>Zn(2+)</name>
        <dbReference type="ChEBI" id="CHEBI:29105"/>
        <label>1</label>
    </ligand>
</feature>
<protein>
    <recommendedName>
        <fullName evidence="6">Phosphodiesterase</fullName>
        <ecNumber evidence="6">3.1.4.-</ecNumber>
    </recommendedName>
</protein>
<feature type="region of interest" description="Disordered" evidence="7">
    <location>
        <begin position="358"/>
        <end position="446"/>
    </location>
</feature>
<keyword evidence="2 6" id="KW-0378">Hydrolase</keyword>
<dbReference type="STRING" id="158441.A0A226DFR7"/>
<evidence type="ECO:0000313" key="9">
    <source>
        <dbReference type="EMBL" id="OXA43537.1"/>
    </source>
</evidence>
<evidence type="ECO:0000259" key="8">
    <source>
        <dbReference type="PROSITE" id="PS51845"/>
    </source>
</evidence>
<dbReference type="FunFam" id="1.10.1300.10:FF:000032">
    <property type="entry name" value="Phosphodiesterase"/>
    <property type="match status" value="1"/>
</dbReference>
<gene>
    <name evidence="9" type="ORF">Fcan01_21462</name>
</gene>
<dbReference type="Proteomes" id="UP000198287">
    <property type="component" value="Unassembled WGS sequence"/>
</dbReference>
<dbReference type="PROSITE" id="PS00126">
    <property type="entry name" value="PDEASE_I_1"/>
    <property type="match status" value="1"/>
</dbReference>
<dbReference type="EMBL" id="LNIX01000021">
    <property type="protein sequence ID" value="OXA43537.1"/>
    <property type="molecule type" value="Genomic_DNA"/>
</dbReference>
<dbReference type="GO" id="GO:0007165">
    <property type="term" value="P:signal transduction"/>
    <property type="evidence" value="ECO:0007669"/>
    <property type="project" value="InterPro"/>
</dbReference>
<dbReference type="Gene3D" id="1.10.1300.10">
    <property type="entry name" value="3'5'-cyclic nucleotide phosphodiesterase, catalytic domain"/>
    <property type="match status" value="1"/>
</dbReference>
<dbReference type="InterPro" id="IPR036971">
    <property type="entry name" value="PDEase_catalytic_dom_sf"/>
</dbReference>
<evidence type="ECO:0000256" key="5">
    <source>
        <dbReference type="PIRSR" id="PIRSR623088-3"/>
    </source>
</evidence>
<dbReference type="CDD" id="cd00077">
    <property type="entry name" value="HDc"/>
    <property type="match status" value="1"/>
</dbReference>
<feature type="binding site" evidence="4">
    <location>
        <begin position="126"/>
        <end position="130"/>
    </location>
    <ligand>
        <name>AMP</name>
        <dbReference type="ChEBI" id="CHEBI:456215"/>
    </ligand>
</feature>
<evidence type="ECO:0000256" key="1">
    <source>
        <dbReference type="ARBA" id="ARBA00022723"/>
    </source>
</evidence>
<dbReference type="OMA" id="HNSVHAT"/>
<comment type="similarity">
    <text evidence="6">Belongs to the cyclic nucleotide phosphodiesterase family.</text>
</comment>
<feature type="binding site" evidence="4">
    <location>
        <position position="167"/>
    </location>
    <ligand>
        <name>AMP</name>
        <dbReference type="ChEBI" id="CHEBI:456215"/>
    </ligand>
</feature>
<dbReference type="PANTHER" id="PTHR11347">
    <property type="entry name" value="CYCLIC NUCLEOTIDE PHOSPHODIESTERASE"/>
    <property type="match status" value="1"/>
</dbReference>
<dbReference type="InterPro" id="IPR023174">
    <property type="entry name" value="PDEase_CS"/>
</dbReference>
<dbReference type="Pfam" id="PF00233">
    <property type="entry name" value="PDEase_I"/>
    <property type="match status" value="1"/>
</dbReference>
<evidence type="ECO:0000256" key="6">
    <source>
        <dbReference type="RuleBase" id="RU363067"/>
    </source>
</evidence>
<dbReference type="AlphaFoldDB" id="A0A226DFR7"/>
<dbReference type="EC" id="3.1.4.-" evidence="6"/>
<dbReference type="PROSITE" id="PS51845">
    <property type="entry name" value="PDEASE_I_2"/>
    <property type="match status" value="1"/>
</dbReference>
<feature type="compositionally biased region" description="Polar residues" evidence="7">
    <location>
        <begin position="430"/>
        <end position="442"/>
    </location>
</feature>
<keyword evidence="10" id="KW-1185">Reference proteome</keyword>
<feature type="binding site" evidence="5">
    <location>
        <position position="167"/>
    </location>
    <ligand>
        <name>Zn(2+)</name>
        <dbReference type="ChEBI" id="CHEBI:29105"/>
        <label>2</label>
    </ligand>
</feature>
<dbReference type="InterPro" id="IPR002073">
    <property type="entry name" value="PDEase_catalytic_dom"/>
</dbReference>
<dbReference type="InterPro" id="IPR023088">
    <property type="entry name" value="PDEase"/>
</dbReference>
<dbReference type="GO" id="GO:0004114">
    <property type="term" value="F:3',5'-cyclic-nucleotide phosphodiesterase activity"/>
    <property type="evidence" value="ECO:0007669"/>
    <property type="project" value="InterPro"/>
</dbReference>
<feature type="compositionally biased region" description="Gly residues" evidence="7">
    <location>
        <begin position="1"/>
        <end position="18"/>
    </location>
</feature>
<dbReference type="SMART" id="SM00471">
    <property type="entry name" value="HDc"/>
    <property type="match status" value="1"/>
</dbReference>
<feature type="binding site" evidence="5">
    <location>
        <position position="167"/>
    </location>
    <ligand>
        <name>Zn(2+)</name>
        <dbReference type="ChEBI" id="CHEBI:29105"/>
        <label>1</label>
    </ligand>
</feature>
<reference evidence="9 10" key="1">
    <citation type="submission" date="2015-12" db="EMBL/GenBank/DDBJ databases">
        <title>The genome of Folsomia candida.</title>
        <authorList>
            <person name="Faddeeva A."/>
            <person name="Derks M.F."/>
            <person name="Anvar Y."/>
            <person name="Smit S."/>
            <person name="Van Straalen N."/>
            <person name="Roelofs D."/>
        </authorList>
    </citation>
    <scope>NUCLEOTIDE SEQUENCE [LARGE SCALE GENOMIC DNA]</scope>
    <source>
        <strain evidence="9 10">VU population</strain>
        <tissue evidence="9">Whole body</tissue>
    </source>
</reference>
<feature type="compositionally biased region" description="Low complexity" evidence="7">
    <location>
        <begin position="383"/>
        <end position="404"/>
    </location>
</feature>
<feature type="binding site" evidence="4">
    <location>
        <position position="277"/>
    </location>
    <ligand>
        <name>AMP</name>
        <dbReference type="ChEBI" id="CHEBI:456215"/>
    </ligand>
</feature>
<feature type="active site" description="Proton donor" evidence="3">
    <location>
        <position position="126"/>
    </location>
</feature>
<dbReference type="GO" id="GO:0046872">
    <property type="term" value="F:metal ion binding"/>
    <property type="evidence" value="ECO:0007669"/>
    <property type="project" value="UniProtKB-KW"/>
</dbReference>
<feature type="binding site" evidence="5">
    <location>
        <position position="166"/>
    </location>
    <ligand>
        <name>Zn(2+)</name>
        <dbReference type="ChEBI" id="CHEBI:29105"/>
        <label>1</label>
    </ligand>
</feature>